<feature type="coiled-coil region" evidence="1">
    <location>
        <begin position="160"/>
        <end position="211"/>
    </location>
</feature>
<sequence>MSSNLMAKLYDALHETFGNDDNSLFQMEMPARLLEMGNYNYNGSGGVNAQQVKPPAVAEAEFRLADGMLNLSNLVGGPNGNKLSENYDEVLFGLAPANYISYIDIQTASEALQRAKESLRASVTRSIDDTEDIYPVVFTPNNWAKYLSTNFRPEDLLANADNTRAQLQDATKERSLLTLRRDALLAGRQDIKALERAATEASNALRASQAAMVRGYGENAINCIQMYFDVVAKKAQNKVAAIKGLTDSNKVELNTALQKSSEPPLSDDQWKSLIDMQSKCLQNQVSVSTASDALMDAQMAASQARGDDPTNQLEVMTERITSLTMDIDYYNKMLQASDNPPPETVPVAPPSQDGSGASVWQYFVIDSKSSKQTSTNLSNTSVAHSDWSVGLWFGSGSGQSDSATAGTSKKSTTENTDIQIGFRAMKVTIDRPWFNAQLLGQSNEFMHFNASKISAGNPQDIHKTLSSGGTVDGSNCLIPSWATAFIVAKDVHIIMTTHDTFSDSEVHDMKSSSSSGGGFLCFQASKSSSNSEHRDAFSMKNDNKNISIRITAPQVIGWISQLAPEDKSVSSYEPFNEAEFAKPQLVNGEAATT</sequence>
<dbReference type="AlphaFoldDB" id="A0A9P9AFN3"/>
<keyword evidence="1" id="KW-0175">Coiled coil</keyword>
<protein>
    <submittedName>
        <fullName evidence="2">Uncharacterized protein</fullName>
    </submittedName>
</protein>
<gene>
    <name evidence="2" type="ORF">B0T10DRAFT_415823</name>
</gene>
<proteinExistence type="predicted"/>
<dbReference type="OrthoDB" id="291007at2759"/>
<keyword evidence="3" id="KW-1185">Reference proteome</keyword>
<evidence type="ECO:0000313" key="2">
    <source>
        <dbReference type="EMBL" id="KAH6874038.1"/>
    </source>
</evidence>
<accession>A0A9P9AFN3</accession>
<dbReference type="EMBL" id="JAGPYM010000042">
    <property type="protein sequence ID" value="KAH6874038.1"/>
    <property type="molecule type" value="Genomic_DNA"/>
</dbReference>
<reference evidence="2 3" key="1">
    <citation type="journal article" date="2021" name="Nat. Commun.">
        <title>Genetic determinants of endophytism in the Arabidopsis root mycobiome.</title>
        <authorList>
            <person name="Mesny F."/>
            <person name="Miyauchi S."/>
            <person name="Thiergart T."/>
            <person name="Pickel B."/>
            <person name="Atanasova L."/>
            <person name="Karlsson M."/>
            <person name="Huettel B."/>
            <person name="Barry K.W."/>
            <person name="Haridas S."/>
            <person name="Chen C."/>
            <person name="Bauer D."/>
            <person name="Andreopoulos W."/>
            <person name="Pangilinan J."/>
            <person name="LaButti K."/>
            <person name="Riley R."/>
            <person name="Lipzen A."/>
            <person name="Clum A."/>
            <person name="Drula E."/>
            <person name="Henrissat B."/>
            <person name="Kohler A."/>
            <person name="Grigoriev I.V."/>
            <person name="Martin F.M."/>
            <person name="Hacquard S."/>
        </authorList>
    </citation>
    <scope>NUCLEOTIDE SEQUENCE [LARGE SCALE GENOMIC DNA]</scope>
    <source>
        <strain evidence="2 3">MPI-CAGE-CH-0241</strain>
    </source>
</reference>
<organism evidence="2 3">
    <name type="scientific">Thelonectria olida</name>
    <dbReference type="NCBI Taxonomy" id="1576542"/>
    <lineage>
        <taxon>Eukaryota</taxon>
        <taxon>Fungi</taxon>
        <taxon>Dikarya</taxon>
        <taxon>Ascomycota</taxon>
        <taxon>Pezizomycotina</taxon>
        <taxon>Sordariomycetes</taxon>
        <taxon>Hypocreomycetidae</taxon>
        <taxon>Hypocreales</taxon>
        <taxon>Nectriaceae</taxon>
        <taxon>Thelonectria</taxon>
    </lineage>
</organism>
<evidence type="ECO:0000256" key="1">
    <source>
        <dbReference type="SAM" id="Coils"/>
    </source>
</evidence>
<name>A0A9P9AFN3_9HYPO</name>
<dbReference type="Proteomes" id="UP000777438">
    <property type="component" value="Unassembled WGS sequence"/>
</dbReference>
<comment type="caution">
    <text evidence="2">The sequence shown here is derived from an EMBL/GenBank/DDBJ whole genome shotgun (WGS) entry which is preliminary data.</text>
</comment>
<evidence type="ECO:0000313" key="3">
    <source>
        <dbReference type="Proteomes" id="UP000777438"/>
    </source>
</evidence>